<evidence type="ECO:0000313" key="5">
    <source>
        <dbReference type="Proteomes" id="UP000193920"/>
    </source>
</evidence>
<dbReference type="InterPro" id="IPR012942">
    <property type="entry name" value="SRR1-like"/>
</dbReference>
<comment type="caution">
    <text evidence="4">The sequence shown here is derived from an EMBL/GenBank/DDBJ whole genome shotgun (WGS) entry which is preliminary data.</text>
</comment>
<keyword evidence="5" id="KW-1185">Reference proteome</keyword>
<dbReference type="Pfam" id="PF07985">
    <property type="entry name" value="SRR1"/>
    <property type="match status" value="1"/>
</dbReference>
<dbReference type="Proteomes" id="UP000193920">
    <property type="component" value="Unassembled WGS sequence"/>
</dbReference>
<reference evidence="4 5" key="1">
    <citation type="submission" date="2016-08" db="EMBL/GenBank/DDBJ databases">
        <title>A Parts List for Fungal Cellulosomes Revealed by Comparative Genomics.</title>
        <authorList>
            <consortium name="DOE Joint Genome Institute"/>
            <person name="Haitjema C.H."/>
            <person name="Gilmore S.P."/>
            <person name="Henske J.K."/>
            <person name="Solomon K.V."/>
            <person name="De Groot R."/>
            <person name="Kuo A."/>
            <person name="Mondo S.J."/>
            <person name="Salamov A.A."/>
            <person name="Labutti K."/>
            <person name="Zhao Z."/>
            <person name="Chiniquy J."/>
            <person name="Barry K."/>
            <person name="Brewer H.M."/>
            <person name="Purvine S.O."/>
            <person name="Wright A.T."/>
            <person name="Boxma B."/>
            <person name="Van Alen T."/>
            <person name="Hackstein J.H."/>
            <person name="Baker S.E."/>
            <person name="Grigoriev I.V."/>
            <person name="O'Malley M.A."/>
        </authorList>
    </citation>
    <scope>NUCLEOTIDE SEQUENCE [LARGE SCALE GENOMIC DNA]</scope>
    <source>
        <strain evidence="4 5">G1</strain>
    </source>
</reference>
<dbReference type="EMBL" id="MCOG01000269">
    <property type="protein sequence ID" value="ORY21263.1"/>
    <property type="molecule type" value="Genomic_DNA"/>
</dbReference>
<comment type="similarity">
    <text evidence="1">Belongs to the SRR1 family.</text>
</comment>
<accession>A0A1Y2AF82</accession>
<dbReference type="PANTHER" id="PTHR28626:SF3">
    <property type="entry name" value="SRR1-LIKE PROTEIN"/>
    <property type="match status" value="1"/>
</dbReference>
<gene>
    <name evidence="4" type="ORF">LY90DRAFT_707525</name>
</gene>
<organism evidence="4 5">
    <name type="scientific">Neocallimastix californiae</name>
    <dbReference type="NCBI Taxonomy" id="1754190"/>
    <lineage>
        <taxon>Eukaryota</taxon>
        <taxon>Fungi</taxon>
        <taxon>Fungi incertae sedis</taxon>
        <taxon>Chytridiomycota</taxon>
        <taxon>Chytridiomycota incertae sedis</taxon>
        <taxon>Neocallimastigomycetes</taxon>
        <taxon>Neocallimastigales</taxon>
        <taxon>Neocallimastigaceae</taxon>
        <taxon>Neocallimastix</taxon>
    </lineage>
</organism>
<dbReference type="AlphaFoldDB" id="A0A1Y2AF82"/>
<dbReference type="OrthoDB" id="551431at2759"/>
<dbReference type="PANTHER" id="PTHR28626">
    <property type="entry name" value="SRR1-LIKE PROTEIN"/>
    <property type="match status" value="1"/>
</dbReference>
<proteinExistence type="inferred from homology"/>
<evidence type="ECO:0000256" key="2">
    <source>
        <dbReference type="SAM" id="MobiDB-lite"/>
    </source>
</evidence>
<sequence>MDKMDNDGFTIVGRKKKNNNDKIISKKRNDKNNGFTYKSYKTKKTGTNKNEISTTTIQNRIEEKRVKILESKFYIQLIFELQIIKPLIQYYRSKENPEYFDVDIVSYGIGNFTKSRISQYQFALCILLKLNLKLNGKVYFYDPVFTKIEKEVIKNYGYENIEKNENGKRNIEKMTIFYMPHCNYNLYNNVLGTNWEFDKLSKLILIGNDFSMYDDIMVSSKFEREAPFLKAILPLTKKISFPEIFESNDIFNNTTIHFFPKSNILEQSKKFWEMKDKYELKELTEGTIE</sequence>
<protein>
    <recommendedName>
        <fullName evidence="3">SRR1-like domain-containing protein</fullName>
    </recommendedName>
</protein>
<dbReference type="GO" id="GO:0005737">
    <property type="term" value="C:cytoplasm"/>
    <property type="evidence" value="ECO:0007669"/>
    <property type="project" value="TreeGrafter"/>
</dbReference>
<name>A0A1Y2AF82_9FUNG</name>
<dbReference type="InterPro" id="IPR040044">
    <property type="entry name" value="SRR1L"/>
</dbReference>
<evidence type="ECO:0000313" key="4">
    <source>
        <dbReference type="EMBL" id="ORY21263.1"/>
    </source>
</evidence>
<evidence type="ECO:0000259" key="3">
    <source>
        <dbReference type="Pfam" id="PF07985"/>
    </source>
</evidence>
<dbReference type="GO" id="GO:0005634">
    <property type="term" value="C:nucleus"/>
    <property type="evidence" value="ECO:0007669"/>
    <property type="project" value="TreeGrafter"/>
</dbReference>
<feature type="region of interest" description="Disordered" evidence="2">
    <location>
        <begin position="20"/>
        <end position="40"/>
    </location>
</feature>
<feature type="domain" description="SRR1-like" evidence="3">
    <location>
        <begin position="103"/>
        <end position="258"/>
    </location>
</feature>
<evidence type="ECO:0000256" key="1">
    <source>
        <dbReference type="ARBA" id="ARBA00009856"/>
    </source>
</evidence>